<reference evidence="1" key="1">
    <citation type="submission" date="2022-06" db="EMBL/GenBank/DDBJ databases">
        <title>Aeoliella straminimaris, a novel planctomycete from sediments.</title>
        <authorList>
            <person name="Vitorino I.R."/>
            <person name="Lage O.M."/>
        </authorList>
    </citation>
    <scope>NUCLEOTIDE SEQUENCE</scope>
    <source>
        <strain evidence="1">ICT_H6.2</strain>
    </source>
</reference>
<evidence type="ECO:0000313" key="1">
    <source>
        <dbReference type="EMBL" id="MCO6047708.1"/>
    </source>
</evidence>
<sequence length="60" mass="6934">MEFRTGDGCEWDAMFRIEKALNMKLDDAEWRRLSELTLQGTVEYLASKVQSSHTLYPGHA</sequence>
<evidence type="ECO:0000313" key="2">
    <source>
        <dbReference type="Proteomes" id="UP001155241"/>
    </source>
</evidence>
<dbReference type="Proteomes" id="UP001155241">
    <property type="component" value="Unassembled WGS sequence"/>
</dbReference>
<name>A0A9X2FG64_9BACT</name>
<protein>
    <submittedName>
        <fullName evidence="1">Uncharacterized protein</fullName>
    </submittedName>
</protein>
<keyword evidence="2" id="KW-1185">Reference proteome</keyword>
<proteinExistence type="predicted"/>
<organism evidence="1 2">
    <name type="scientific">Aeoliella straminimaris</name>
    <dbReference type="NCBI Taxonomy" id="2954799"/>
    <lineage>
        <taxon>Bacteria</taxon>
        <taxon>Pseudomonadati</taxon>
        <taxon>Planctomycetota</taxon>
        <taxon>Planctomycetia</taxon>
        <taxon>Pirellulales</taxon>
        <taxon>Lacipirellulaceae</taxon>
        <taxon>Aeoliella</taxon>
    </lineage>
</organism>
<dbReference type="AlphaFoldDB" id="A0A9X2FG64"/>
<dbReference type="RefSeq" id="WP_252855817.1">
    <property type="nucleotide sequence ID" value="NZ_JAMXLR010000092.1"/>
</dbReference>
<comment type="caution">
    <text evidence="1">The sequence shown here is derived from an EMBL/GenBank/DDBJ whole genome shotgun (WGS) entry which is preliminary data.</text>
</comment>
<accession>A0A9X2FG64</accession>
<gene>
    <name evidence="1" type="ORF">NG895_27710</name>
</gene>
<dbReference type="EMBL" id="JAMXLR010000092">
    <property type="protein sequence ID" value="MCO6047708.1"/>
    <property type="molecule type" value="Genomic_DNA"/>
</dbReference>